<gene>
    <name evidence="1" type="ORF">BO95DRAFT_460684</name>
</gene>
<dbReference type="EMBL" id="KZ825321">
    <property type="protein sequence ID" value="RAH48829.1"/>
    <property type="molecule type" value="Genomic_DNA"/>
</dbReference>
<proteinExistence type="predicted"/>
<sequence length="94" mass="11220">MQQGQLMQESFQFALAQQEQQWDQQQWEQALERSSRQQQQKEEQGERSRTCPWPLRISLRYRASSTVPAVYKRQPHKLVDVPVRGYNLEEMAVV</sequence>
<reference evidence="1" key="1">
    <citation type="submission" date="2018-02" db="EMBL/GenBank/DDBJ databases">
        <title>The genomes of Aspergillus section Nigri reveals drivers in fungal speciation.</title>
        <authorList>
            <consortium name="DOE Joint Genome Institute"/>
            <person name="Vesth T.C."/>
            <person name="Nybo J."/>
            <person name="Theobald S."/>
            <person name="Brandl J."/>
            <person name="Frisvad J.C."/>
            <person name="Nielsen K.F."/>
            <person name="Lyhne E.K."/>
            <person name="Kogle M.E."/>
            <person name="Kuo A."/>
            <person name="Riley R."/>
            <person name="Clum A."/>
            <person name="Nolan M."/>
            <person name="Lipzen A."/>
            <person name="Salamov A."/>
            <person name="Henrissat B."/>
            <person name="Wiebenga A."/>
            <person name="De vries R.P."/>
            <person name="Grigoriev I.V."/>
            <person name="Mortensen U.H."/>
            <person name="Andersen M.R."/>
            <person name="Baker S.E."/>
        </authorList>
    </citation>
    <scope>NUCLEOTIDE SEQUENCE</scope>
    <source>
        <strain evidence="1">CBS 621.78</strain>
    </source>
</reference>
<accession>A0ACD1GI92</accession>
<dbReference type="Proteomes" id="UP000249057">
    <property type="component" value="Unassembled WGS sequence"/>
</dbReference>
<name>A0ACD1GI92_9EURO</name>
<evidence type="ECO:0000313" key="1">
    <source>
        <dbReference type="EMBL" id="RAH48829.1"/>
    </source>
</evidence>
<evidence type="ECO:0000313" key="2">
    <source>
        <dbReference type="Proteomes" id="UP000249057"/>
    </source>
</evidence>
<keyword evidence="2" id="KW-1185">Reference proteome</keyword>
<protein>
    <submittedName>
        <fullName evidence="1">Uncharacterized protein</fullName>
    </submittedName>
</protein>
<organism evidence="1 2">
    <name type="scientific">Aspergillus brunneoviolaceus CBS 621.78</name>
    <dbReference type="NCBI Taxonomy" id="1450534"/>
    <lineage>
        <taxon>Eukaryota</taxon>
        <taxon>Fungi</taxon>
        <taxon>Dikarya</taxon>
        <taxon>Ascomycota</taxon>
        <taxon>Pezizomycotina</taxon>
        <taxon>Eurotiomycetes</taxon>
        <taxon>Eurotiomycetidae</taxon>
        <taxon>Eurotiales</taxon>
        <taxon>Aspergillaceae</taxon>
        <taxon>Aspergillus</taxon>
        <taxon>Aspergillus subgen. Circumdati</taxon>
    </lineage>
</organism>